<dbReference type="InterPro" id="IPR036513">
    <property type="entry name" value="STAS_dom_sf"/>
</dbReference>
<evidence type="ECO:0000256" key="2">
    <source>
        <dbReference type="ARBA" id="ARBA00009013"/>
    </source>
</evidence>
<dbReference type="Pfam" id="PF01740">
    <property type="entry name" value="STAS"/>
    <property type="match status" value="1"/>
</dbReference>
<dbReference type="Gene3D" id="3.30.750.24">
    <property type="entry name" value="STAS domain"/>
    <property type="match status" value="1"/>
</dbReference>
<evidence type="ECO:0000259" key="7">
    <source>
        <dbReference type="PROSITE" id="PS50801"/>
    </source>
</evidence>
<dbReference type="OrthoDB" id="9796601at2"/>
<reference evidence="9 10" key="2">
    <citation type="submission" date="2015-12" db="EMBL/GenBank/DDBJ databases">
        <title>Draft Genome Sequence of Desulfitobacterium hafniense Strain DH, a Sulfate-reducing Bacterium Isolated from Paddy Soils.</title>
        <authorList>
            <person name="Bao P."/>
            <person name="Zhang X."/>
            <person name="Li G."/>
        </authorList>
    </citation>
    <scope>NUCLEOTIDE SEQUENCE [LARGE SCALE GENOMIC DNA]</scope>
    <source>
        <strain evidence="9 10">DH</strain>
    </source>
</reference>
<dbReference type="CDD" id="cd07043">
    <property type="entry name" value="STAS_anti-anti-sigma_factors"/>
    <property type="match status" value="1"/>
</dbReference>
<feature type="domain" description="STAS" evidence="7">
    <location>
        <begin position="1"/>
        <end position="94"/>
    </location>
</feature>
<dbReference type="PROSITE" id="PS50801">
    <property type="entry name" value="STAS"/>
    <property type="match status" value="1"/>
</dbReference>
<evidence type="ECO:0000256" key="5">
    <source>
        <dbReference type="ARBA" id="ARBA00022969"/>
    </source>
</evidence>
<evidence type="ECO:0000313" key="8">
    <source>
        <dbReference type="EMBL" id="CDX02380.1"/>
    </source>
</evidence>
<dbReference type="GO" id="GO:0043856">
    <property type="term" value="F:anti-sigma factor antagonist activity"/>
    <property type="evidence" value="ECO:0007669"/>
    <property type="project" value="InterPro"/>
</dbReference>
<dbReference type="PANTHER" id="PTHR33495">
    <property type="entry name" value="ANTI-SIGMA FACTOR ANTAGONIST TM_1081-RELATED-RELATED"/>
    <property type="match status" value="1"/>
</dbReference>
<dbReference type="InterPro" id="IPR003658">
    <property type="entry name" value="Anti-sigma_ant"/>
</dbReference>
<dbReference type="PANTHER" id="PTHR33495:SF2">
    <property type="entry name" value="ANTI-SIGMA FACTOR ANTAGONIST TM_1081-RELATED"/>
    <property type="match status" value="1"/>
</dbReference>
<comment type="function">
    <text evidence="1">In the phosphorylated form it could act as an anti-anti-sigma factor that counteracts SpoIIAB and thus releases sigma f from inhibition.</text>
</comment>
<gene>
    <name evidence="9" type="ORF">AT727_11005</name>
    <name evidence="8" type="ORF">DPCES_2493</name>
</gene>
<sequence>MLIDKKLERQTLLLTLKGELDMNTSESLRQTIDSEIERRGVRTVILNLEDISFIDSSGLGVILGRYKKLLPMGGKVIITRVPPHIYKIMELSGLPRIIQFEDILNQEDGRKGKTV</sequence>
<dbReference type="OMA" id="GELDHHE"/>
<evidence type="ECO:0000256" key="3">
    <source>
        <dbReference type="ARBA" id="ARBA00020784"/>
    </source>
</evidence>
<dbReference type="AlphaFoldDB" id="A0A098B1Y1"/>
<name>A0A098B1Y1_DESHA</name>
<dbReference type="SUPFAM" id="SSF52091">
    <property type="entry name" value="SpoIIaa-like"/>
    <property type="match status" value="1"/>
</dbReference>
<dbReference type="GO" id="GO:0045152">
    <property type="term" value="F:antisigma factor binding"/>
    <property type="evidence" value="ECO:0007669"/>
    <property type="project" value="InterPro"/>
</dbReference>
<dbReference type="InterPro" id="IPR002645">
    <property type="entry name" value="STAS_dom"/>
</dbReference>
<dbReference type="NCBIfam" id="TIGR02886">
    <property type="entry name" value="spore_II_AA"/>
    <property type="match status" value="1"/>
</dbReference>
<proteinExistence type="inferred from homology"/>
<evidence type="ECO:0000256" key="6">
    <source>
        <dbReference type="RuleBase" id="RU003749"/>
    </source>
</evidence>
<accession>A0A098B1Y1</accession>
<evidence type="ECO:0000313" key="9">
    <source>
        <dbReference type="EMBL" id="KTE89867.1"/>
    </source>
</evidence>
<dbReference type="EMBL" id="LOCK01000061">
    <property type="protein sequence ID" value="KTE89867.1"/>
    <property type="molecule type" value="Genomic_DNA"/>
</dbReference>
<organism evidence="8">
    <name type="scientific">Desulfitobacterium hafniense</name>
    <name type="common">Desulfitobacterium frappieri</name>
    <dbReference type="NCBI Taxonomy" id="49338"/>
    <lineage>
        <taxon>Bacteria</taxon>
        <taxon>Bacillati</taxon>
        <taxon>Bacillota</taxon>
        <taxon>Clostridia</taxon>
        <taxon>Eubacteriales</taxon>
        <taxon>Desulfitobacteriaceae</taxon>
        <taxon>Desulfitobacterium</taxon>
    </lineage>
</organism>
<dbReference type="NCBIfam" id="TIGR00377">
    <property type="entry name" value="ant_ant_sig"/>
    <property type="match status" value="1"/>
</dbReference>
<keyword evidence="5" id="KW-0749">Sporulation</keyword>
<evidence type="ECO:0000313" key="10">
    <source>
        <dbReference type="Proteomes" id="UP000054623"/>
    </source>
</evidence>
<dbReference type="InterPro" id="IPR014237">
    <property type="entry name" value="Anti-sigma_F_ant"/>
</dbReference>
<reference evidence="8" key="1">
    <citation type="submission" date="2014-07" db="EMBL/GenBank/DDBJ databases">
        <authorList>
            <person name="Hornung V.Bastian."/>
        </authorList>
    </citation>
    <scope>NUCLEOTIDE SEQUENCE</scope>
    <source>
        <strain evidence="8">PCE-S</strain>
    </source>
</reference>
<comment type="similarity">
    <text evidence="2 6">Belongs to the anti-sigma-factor antagonist family.</text>
</comment>
<evidence type="ECO:0000256" key="4">
    <source>
        <dbReference type="ARBA" id="ARBA00022553"/>
    </source>
</evidence>
<keyword evidence="4" id="KW-0597">Phosphoprotein</keyword>
<dbReference type="RefSeq" id="WP_005811044.1">
    <property type="nucleotide sequence ID" value="NZ_CABKQQ010000029.1"/>
</dbReference>
<dbReference type="GO" id="GO:0030435">
    <property type="term" value="P:sporulation resulting in formation of a cellular spore"/>
    <property type="evidence" value="ECO:0007669"/>
    <property type="project" value="UniProtKB-KW"/>
</dbReference>
<dbReference type="PATRIC" id="fig|49338.4.peg.2678"/>
<dbReference type="Proteomes" id="UP000054623">
    <property type="component" value="Unassembled WGS sequence"/>
</dbReference>
<dbReference type="EMBL" id="LK996017">
    <property type="protein sequence ID" value="CDX02380.1"/>
    <property type="molecule type" value="Genomic_DNA"/>
</dbReference>
<evidence type="ECO:0000256" key="1">
    <source>
        <dbReference type="ARBA" id="ARBA00001976"/>
    </source>
</evidence>
<protein>
    <recommendedName>
        <fullName evidence="3 6">Anti-sigma F factor antagonist</fullName>
    </recommendedName>
    <alternativeName>
        <fullName evidence="6">Stage II sporulation protein</fullName>
    </alternativeName>
</protein>